<dbReference type="AlphaFoldDB" id="A0A7I7PBN4"/>
<accession>A0A7I7PBN4</accession>
<gene>
    <name evidence="3" type="ORF">BST37_18715</name>
    <name evidence="2" type="ORF">MNVI_13390</name>
</gene>
<dbReference type="EMBL" id="MVIC01000046">
    <property type="protein sequence ID" value="ORB11636.1"/>
    <property type="molecule type" value="Genomic_DNA"/>
</dbReference>
<dbReference type="Proteomes" id="UP000192374">
    <property type="component" value="Unassembled WGS sequence"/>
</dbReference>
<name>A0A7I7PBN4_9MYCO</name>
<reference evidence="2 5" key="2">
    <citation type="journal article" date="2019" name="Emerg. Microbes Infect.">
        <title>Comprehensive subspecies identification of 175 nontuberculous mycobacteria species based on 7547 genomic profiles.</title>
        <authorList>
            <person name="Matsumoto Y."/>
            <person name="Kinjo T."/>
            <person name="Motooka D."/>
            <person name="Nabeya D."/>
            <person name="Jung N."/>
            <person name="Uechi K."/>
            <person name="Horii T."/>
            <person name="Iida T."/>
            <person name="Fujita J."/>
            <person name="Nakamura S."/>
        </authorList>
    </citation>
    <scope>NUCLEOTIDE SEQUENCE [LARGE SCALE GENOMIC DNA]</scope>
    <source>
        <strain evidence="2 5">JCM 16367</strain>
    </source>
</reference>
<evidence type="ECO:0000256" key="1">
    <source>
        <dbReference type="SAM" id="MobiDB-lite"/>
    </source>
</evidence>
<keyword evidence="4" id="KW-1185">Reference proteome</keyword>
<feature type="compositionally biased region" description="Basic and acidic residues" evidence="1">
    <location>
        <begin position="1"/>
        <end position="15"/>
    </location>
</feature>
<reference evidence="2" key="3">
    <citation type="submission" date="2020-02" db="EMBL/GenBank/DDBJ databases">
        <authorList>
            <person name="Matsumoto Y."/>
            <person name="Motooka D."/>
            <person name="Nakamura S."/>
        </authorList>
    </citation>
    <scope>NUCLEOTIDE SEQUENCE</scope>
    <source>
        <strain evidence="2">JCM 16367</strain>
    </source>
</reference>
<feature type="compositionally biased region" description="Basic and acidic residues" evidence="1">
    <location>
        <begin position="65"/>
        <end position="81"/>
    </location>
</feature>
<feature type="region of interest" description="Disordered" evidence="1">
    <location>
        <begin position="1"/>
        <end position="49"/>
    </location>
</feature>
<evidence type="ECO:0000313" key="4">
    <source>
        <dbReference type="Proteomes" id="UP000192374"/>
    </source>
</evidence>
<protein>
    <submittedName>
        <fullName evidence="2">Uncharacterized protein</fullName>
    </submittedName>
</protein>
<proteinExistence type="predicted"/>
<dbReference type="RefSeq" id="WP_083089264.1">
    <property type="nucleotide sequence ID" value="NZ_AP022583.1"/>
</dbReference>
<reference evidence="3 4" key="1">
    <citation type="submission" date="2017-02" db="EMBL/GenBank/DDBJ databases">
        <title>The new phylogeny of genus Mycobacterium.</title>
        <authorList>
            <person name="Tortoli E."/>
            <person name="Trovato A."/>
            <person name="Cirillo D.M."/>
        </authorList>
    </citation>
    <scope>NUCLEOTIDE SEQUENCE [LARGE SCALE GENOMIC DNA]</scope>
    <source>
        <strain evidence="3 4">DSM 45145</strain>
    </source>
</reference>
<sequence>MTRHEFESREARHPETGIVNADHVLTAGRKIDKRERDWGEDDDLTEQSRVRRQPDWYYGSKRPLKRGDAEKVHRLPQPHDEGETWHVGAIHEGRDWTSVRLTWLNRERDEEATRITGIPAAVPEGRWSMVQLRCSICWEVLIKRGINDDEGGLPALPDKARYCGATCRRRADADRKARKRRLADGVRKYPRDPHSMVIHEPWPTLVPAGPDGLGGLNIKHPVMVARRYENVEYITPTKTWLIGGAEPPARRDGLNAARYPGRYVRPVDRPTQRRPRKRKASRELEVRHGIMRGFSTSWCVNAVYPARPTPRSVRRFHPGQRWRQSVVHGRPAMVPTPARWTDTLKSILTC</sequence>
<organism evidence="2 5">
    <name type="scientific">Mycobacterium noviomagense</name>
    <dbReference type="NCBI Taxonomy" id="459858"/>
    <lineage>
        <taxon>Bacteria</taxon>
        <taxon>Bacillati</taxon>
        <taxon>Actinomycetota</taxon>
        <taxon>Actinomycetes</taxon>
        <taxon>Mycobacteriales</taxon>
        <taxon>Mycobacteriaceae</taxon>
        <taxon>Mycobacterium</taxon>
    </lineage>
</organism>
<evidence type="ECO:0000313" key="3">
    <source>
        <dbReference type="EMBL" id="ORB11636.1"/>
    </source>
</evidence>
<dbReference type="Proteomes" id="UP000466894">
    <property type="component" value="Chromosome"/>
</dbReference>
<evidence type="ECO:0000313" key="2">
    <source>
        <dbReference type="EMBL" id="BBY06021.1"/>
    </source>
</evidence>
<dbReference type="EMBL" id="AP022583">
    <property type="protein sequence ID" value="BBY06021.1"/>
    <property type="molecule type" value="Genomic_DNA"/>
</dbReference>
<feature type="region of interest" description="Disordered" evidence="1">
    <location>
        <begin position="61"/>
        <end position="81"/>
    </location>
</feature>
<evidence type="ECO:0000313" key="5">
    <source>
        <dbReference type="Proteomes" id="UP000466894"/>
    </source>
</evidence>
<dbReference type="KEGG" id="mnv:MNVI_13390"/>